<reference evidence="3" key="1">
    <citation type="submission" date="2015-07" db="EMBL/GenBank/DDBJ databases">
        <title>Draft genome sequence of the purine-degrading Gottschalkia purinilyticum DSM 1384 (formerly Clostridium purinilyticum).</title>
        <authorList>
            <person name="Poehlein A."/>
            <person name="Schiel-Bengelsdorf B."/>
            <person name="Bengelsdorf F.R."/>
            <person name="Daniel R."/>
            <person name="Duerre P."/>
        </authorList>
    </citation>
    <scope>NUCLEOTIDE SEQUENCE [LARGE SCALE GENOMIC DNA]</scope>
    <source>
        <strain evidence="3">DSM 1384</strain>
    </source>
</reference>
<dbReference type="Proteomes" id="UP000037267">
    <property type="component" value="Unassembled WGS sequence"/>
</dbReference>
<organism evidence="2 3">
    <name type="scientific">Gottschalkia purinilytica</name>
    <name type="common">Clostridium purinilyticum</name>
    <dbReference type="NCBI Taxonomy" id="1503"/>
    <lineage>
        <taxon>Bacteria</taxon>
        <taxon>Bacillati</taxon>
        <taxon>Bacillota</taxon>
        <taxon>Tissierellia</taxon>
        <taxon>Tissierellales</taxon>
        <taxon>Gottschalkiaceae</taxon>
        <taxon>Gottschalkia</taxon>
    </lineage>
</organism>
<gene>
    <name evidence="2" type="ORF">CLPU_12c00690</name>
</gene>
<dbReference type="AlphaFoldDB" id="A0A0L0W8M3"/>
<evidence type="ECO:0000313" key="2">
    <source>
        <dbReference type="EMBL" id="KNF07796.1"/>
    </source>
</evidence>
<proteinExistence type="predicted"/>
<feature type="transmembrane region" description="Helical" evidence="1">
    <location>
        <begin position="9"/>
        <end position="28"/>
    </location>
</feature>
<dbReference type="STRING" id="1503.CLPU_12c00690"/>
<keyword evidence="3" id="KW-1185">Reference proteome</keyword>
<dbReference type="EMBL" id="LGSS01000012">
    <property type="protein sequence ID" value="KNF07796.1"/>
    <property type="molecule type" value="Genomic_DNA"/>
</dbReference>
<comment type="caution">
    <text evidence="2">The sequence shown here is derived from an EMBL/GenBank/DDBJ whole genome shotgun (WGS) entry which is preliminary data.</text>
</comment>
<accession>A0A0L0W8M3</accession>
<evidence type="ECO:0000256" key="1">
    <source>
        <dbReference type="SAM" id="Phobius"/>
    </source>
</evidence>
<keyword evidence="1" id="KW-0812">Transmembrane</keyword>
<dbReference type="RefSeq" id="WP_157857731.1">
    <property type="nucleotide sequence ID" value="NZ_LGSS01000012.1"/>
</dbReference>
<name>A0A0L0W8M3_GOTPU</name>
<protein>
    <submittedName>
        <fullName evidence="2">Uncharacterized protein</fullName>
    </submittedName>
</protein>
<keyword evidence="1" id="KW-0472">Membrane</keyword>
<keyword evidence="1" id="KW-1133">Transmembrane helix</keyword>
<evidence type="ECO:0000313" key="3">
    <source>
        <dbReference type="Proteomes" id="UP000037267"/>
    </source>
</evidence>
<sequence length="56" mass="6553">MSYRKKNTLYRFLIFIGVAVILAIFIGFDNDNVDNESKRNTIGLEKKTFNLQKIKI</sequence>